<dbReference type="VEuPathDB" id="FungiDB:BDEG_20457"/>
<dbReference type="PANTHER" id="PTHR31078">
    <property type="entry name" value="CILIA- AND FLAGELLA-ASSOCIATED PROTEIN 300"/>
    <property type="match status" value="1"/>
</dbReference>
<gene>
    <name evidence="8" type="ORF">BDEG_20457</name>
</gene>
<evidence type="ECO:0000256" key="2">
    <source>
        <dbReference type="ARBA" id="ARBA00009205"/>
    </source>
</evidence>
<reference evidence="8 9" key="2">
    <citation type="submission" date="2016-05" db="EMBL/GenBank/DDBJ databases">
        <title>Lineage-specific infection strategies underlie the spectrum of fungal disease in amphibians.</title>
        <authorList>
            <person name="Cuomo C.A."/>
            <person name="Farrer R.A."/>
            <person name="James T."/>
            <person name="Longcore J."/>
            <person name="Birren B."/>
        </authorList>
    </citation>
    <scope>NUCLEOTIDE SEQUENCE [LARGE SCALE GENOMIC DNA]</scope>
    <source>
        <strain evidence="8 9">JEL423</strain>
    </source>
</reference>
<reference evidence="8 9" key="1">
    <citation type="submission" date="2006-10" db="EMBL/GenBank/DDBJ databases">
        <title>The Genome Sequence of Batrachochytrium dendrobatidis JEL423.</title>
        <authorList>
            <consortium name="The Broad Institute Genome Sequencing Platform"/>
            <person name="Birren B."/>
            <person name="Lander E."/>
            <person name="Galagan J."/>
            <person name="Cuomo C."/>
            <person name="Devon K."/>
            <person name="Jaffe D."/>
            <person name="Butler J."/>
            <person name="Alvarez P."/>
            <person name="Gnerre S."/>
            <person name="Grabherr M."/>
            <person name="Kleber M."/>
            <person name="Mauceli E."/>
            <person name="Brockman W."/>
            <person name="Young S."/>
            <person name="LaButti K."/>
            <person name="Sykes S."/>
            <person name="DeCaprio D."/>
            <person name="Crawford M."/>
            <person name="Koehrsen M."/>
            <person name="Engels R."/>
            <person name="Montgomery P."/>
            <person name="Pearson M."/>
            <person name="Howarth C."/>
            <person name="Larson L."/>
            <person name="White J."/>
            <person name="O'Leary S."/>
            <person name="Kodira C."/>
            <person name="Zeng Q."/>
            <person name="Yandava C."/>
            <person name="Alvarado L."/>
            <person name="Longcore J."/>
            <person name="James T."/>
        </authorList>
    </citation>
    <scope>NUCLEOTIDE SEQUENCE [LARGE SCALE GENOMIC DNA]</scope>
    <source>
        <strain evidence="8 9">JEL423</strain>
    </source>
</reference>
<keyword evidence="4" id="KW-0963">Cytoplasm</keyword>
<accession>A0A177W934</accession>
<organism evidence="8 9">
    <name type="scientific">Batrachochytrium dendrobatidis (strain JEL423)</name>
    <dbReference type="NCBI Taxonomy" id="403673"/>
    <lineage>
        <taxon>Eukaryota</taxon>
        <taxon>Fungi</taxon>
        <taxon>Fungi incertae sedis</taxon>
        <taxon>Chytridiomycota</taxon>
        <taxon>Chytridiomycota incertae sedis</taxon>
        <taxon>Chytridiomycetes</taxon>
        <taxon>Rhizophydiales</taxon>
        <taxon>Rhizophydiales incertae sedis</taxon>
        <taxon>Batrachochytrium</taxon>
    </lineage>
</organism>
<evidence type="ECO:0000256" key="4">
    <source>
        <dbReference type="ARBA" id="ARBA00022490"/>
    </source>
</evidence>
<comment type="similarity">
    <text evidence="2">Belongs to the CFAP300 family.</text>
</comment>
<comment type="subcellular location">
    <subcellularLocation>
        <location evidence="1">Cytoplasm</location>
        <location evidence="1">Cytoskeleton</location>
        <location evidence="1">Cilium axoneme</location>
    </subcellularLocation>
</comment>
<dbReference type="AlphaFoldDB" id="A0A177W934"/>
<sequence>MIIELPDDYDISNDKDIVKSNHSQKTGPNSNSSSIPNVAIISSNQVQPDSTMVVAAIAAENAELKKDELHSPPLITEIPSHVSIKTDVGVPTAASDRKKFSFTYLKDAKFPGFDDKETQACLFKWGMQDHCYIKRFTYDQYLKPYDIDMFLLDFFNANPQIKVQGTMDRWGTLGNVTNVSKEETNHTITSLDFFDRLLTNGIVRSNGQITKCMDEYHDSFLVADNLRKCLLMPEFDLYDLFSPDDRREFIFHVFQAMCLGGRLCQYENDLEPYLQVTKKLYKDLITVVKDPLTNKLKVASFIYKITQVKSSVSQLFPLEHPQNFCYVSIDPMRRHINLLYHASAVYY</sequence>
<dbReference type="InterPro" id="IPR029416">
    <property type="entry name" value="CFAP300"/>
</dbReference>
<dbReference type="Proteomes" id="UP000077115">
    <property type="component" value="Unassembled WGS sequence"/>
</dbReference>
<evidence type="ECO:0000313" key="8">
    <source>
        <dbReference type="EMBL" id="OAJ36265.1"/>
    </source>
</evidence>
<proteinExistence type="inferred from homology"/>
<keyword evidence="6" id="KW-0966">Cell projection</keyword>
<evidence type="ECO:0000256" key="5">
    <source>
        <dbReference type="ARBA" id="ARBA00023212"/>
    </source>
</evidence>
<keyword evidence="5" id="KW-0206">Cytoskeleton</keyword>
<evidence type="ECO:0000256" key="6">
    <source>
        <dbReference type="ARBA" id="ARBA00023273"/>
    </source>
</evidence>
<feature type="region of interest" description="Disordered" evidence="7">
    <location>
        <begin position="13"/>
        <end position="35"/>
    </location>
</feature>
<dbReference type="GO" id="GO:0005930">
    <property type="term" value="C:axoneme"/>
    <property type="evidence" value="ECO:0007669"/>
    <property type="project" value="UniProtKB-SubCell"/>
</dbReference>
<evidence type="ECO:0000256" key="3">
    <source>
        <dbReference type="ARBA" id="ARBA00022174"/>
    </source>
</evidence>
<dbReference type="STRING" id="403673.A0A177W934"/>
<evidence type="ECO:0000313" key="9">
    <source>
        <dbReference type="Proteomes" id="UP000077115"/>
    </source>
</evidence>
<dbReference type="EMBL" id="DS022300">
    <property type="protein sequence ID" value="OAJ36265.1"/>
    <property type="molecule type" value="Genomic_DNA"/>
</dbReference>
<protein>
    <recommendedName>
        <fullName evidence="3">Cilia- and flagella-associated protein 300</fullName>
    </recommendedName>
</protein>
<name>A0A177W934_BATDL</name>
<feature type="compositionally biased region" description="Polar residues" evidence="7">
    <location>
        <begin position="20"/>
        <end position="35"/>
    </location>
</feature>
<dbReference type="eggNOG" id="ENOG502QUFH">
    <property type="taxonomic scope" value="Eukaryota"/>
</dbReference>
<dbReference type="OrthoDB" id="10259249at2759"/>
<dbReference type="PANTHER" id="PTHR31078:SF1">
    <property type="entry name" value="CILIA- AND FLAGELLA-ASSOCIATED PROTEIN 300"/>
    <property type="match status" value="1"/>
</dbReference>
<evidence type="ECO:0000256" key="1">
    <source>
        <dbReference type="ARBA" id="ARBA00004430"/>
    </source>
</evidence>
<dbReference type="Pfam" id="PF14926">
    <property type="entry name" value="CFAP300"/>
    <property type="match status" value="1"/>
</dbReference>
<evidence type="ECO:0000256" key="7">
    <source>
        <dbReference type="SAM" id="MobiDB-lite"/>
    </source>
</evidence>